<dbReference type="EMBL" id="VSFF01000021">
    <property type="protein sequence ID" value="TYC07622.1"/>
    <property type="molecule type" value="Genomic_DNA"/>
</dbReference>
<comment type="caution">
    <text evidence="2">The sequence shown here is derived from an EMBL/GenBank/DDBJ whole genome shotgun (WGS) entry which is preliminary data.</text>
</comment>
<name>A0A5D0TQQ7_9ACTN</name>
<evidence type="ECO:0000259" key="1">
    <source>
        <dbReference type="PROSITE" id="PS51384"/>
    </source>
</evidence>
<keyword evidence="3" id="KW-1185">Reference proteome</keyword>
<dbReference type="GO" id="GO:0016491">
    <property type="term" value="F:oxidoreductase activity"/>
    <property type="evidence" value="ECO:0007669"/>
    <property type="project" value="InterPro"/>
</dbReference>
<dbReference type="Pfam" id="PF08021">
    <property type="entry name" value="FAD_binding_9"/>
    <property type="match status" value="1"/>
</dbReference>
<dbReference type="PANTHER" id="PTHR30157">
    <property type="entry name" value="FERRIC REDUCTASE, NADPH-DEPENDENT"/>
    <property type="match status" value="1"/>
</dbReference>
<dbReference type="InterPro" id="IPR039261">
    <property type="entry name" value="FNR_nucleotide-bd"/>
</dbReference>
<dbReference type="RefSeq" id="WP_148356110.1">
    <property type="nucleotide sequence ID" value="NZ_JBHSBF010000041.1"/>
</dbReference>
<proteinExistence type="predicted"/>
<reference evidence="2 3" key="1">
    <citation type="submission" date="2019-08" db="EMBL/GenBank/DDBJ databases">
        <title>Actinomadura sp. nov. CYP1-5 isolated from mountain soil.</title>
        <authorList>
            <person name="Songsumanus A."/>
            <person name="Kuncharoen N."/>
            <person name="Kudo T."/>
            <person name="Yuki M."/>
            <person name="Igarashi Y."/>
            <person name="Tanasupawat S."/>
        </authorList>
    </citation>
    <scope>NUCLEOTIDE SEQUENCE [LARGE SCALE GENOMIC DNA]</scope>
    <source>
        <strain evidence="2 3">GKU157</strain>
    </source>
</reference>
<organism evidence="2 3">
    <name type="scientific">Actinomadura syzygii</name>
    <dbReference type="NCBI Taxonomy" id="1427538"/>
    <lineage>
        <taxon>Bacteria</taxon>
        <taxon>Bacillati</taxon>
        <taxon>Actinomycetota</taxon>
        <taxon>Actinomycetes</taxon>
        <taxon>Streptosporangiales</taxon>
        <taxon>Thermomonosporaceae</taxon>
        <taxon>Actinomadura</taxon>
    </lineage>
</organism>
<dbReference type="Gene3D" id="3.40.50.80">
    <property type="entry name" value="Nucleotide-binding domain of ferredoxin-NADP reductase (FNR) module"/>
    <property type="match status" value="1"/>
</dbReference>
<dbReference type="SUPFAM" id="SSF63380">
    <property type="entry name" value="Riboflavin synthase domain-like"/>
    <property type="match status" value="1"/>
</dbReference>
<dbReference type="OrthoDB" id="3211041at2"/>
<dbReference type="InterPro" id="IPR013113">
    <property type="entry name" value="SIP_FAD-bd"/>
</dbReference>
<dbReference type="PANTHER" id="PTHR30157:SF0">
    <property type="entry name" value="NADPH-DEPENDENT FERRIC-CHELATE REDUCTASE"/>
    <property type="match status" value="1"/>
</dbReference>
<dbReference type="InterPro" id="IPR017927">
    <property type="entry name" value="FAD-bd_FR_type"/>
</dbReference>
<dbReference type="InterPro" id="IPR017938">
    <property type="entry name" value="Riboflavin_synthase-like_b-brl"/>
</dbReference>
<evidence type="ECO:0000313" key="2">
    <source>
        <dbReference type="EMBL" id="TYC07622.1"/>
    </source>
</evidence>
<evidence type="ECO:0000313" key="3">
    <source>
        <dbReference type="Proteomes" id="UP000322634"/>
    </source>
</evidence>
<sequence length="275" mass="30434">MTRAAREFDVVYHDLAVRRLEVVRVTRLSPRMTRVTLGGSELAGFVDRSPADHLKVFFPEPGAAEPVLPVMDADGDGIQMPEGPPYPVHRDYTTRRYDAAAGELDLDFVLHGHGAASAWAAQAAPGQVLGVVGPRGSIIVLFDFDWYLFAGDETALPGIARFLEALPAGANASVYLLVDGPQEEQSLPSRADVRVTWLHRARPGPSDLLDKAIREFVFPDGEGYVWIAGEAGELRPIRRYLHRERGMDRETTDVDGFWKRGVVNLDHHEPDEDDD</sequence>
<accession>A0A5D0TQQ7</accession>
<dbReference type="AlphaFoldDB" id="A0A5D0TQQ7"/>
<dbReference type="Pfam" id="PF04954">
    <property type="entry name" value="SIP"/>
    <property type="match status" value="1"/>
</dbReference>
<protein>
    <submittedName>
        <fullName evidence="2">Siderophore-interacting protein</fullName>
    </submittedName>
</protein>
<dbReference type="InterPro" id="IPR039374">
    <property type="entry name" value="SIP_fam"/>
</dbReference>
<dbReference type="Proteomes" id="UP000322634">
    <property type="component" value="Unassembled WGS sequence"/>
</dbReference>
<feature type="domain" description="FAD-binding FR-type" evidence="1">
    <location>
        <begin position="15"/>
        <end position="141"/>
    </location>
</feature>
<dbReference type="InterPro" id="IPR007037">
    <property type="entry name" value="SIP_rossman_dom"/>
</dbReference>
<dbReference type="Gene3D" id="2.40.30.10">
    <property type="entry name" value="Translation factors"/>
    <property type="match status" value="1"/>
</dbReference>
<dbReference type="PROSITE" id="PS51384">
    <property type="entry name" value="FAD_FR"/>
    <property type="match status" value="1"/>
</dbReference>
<gene>
    <name evidence="2" type="ORF">FXF65_42280</name>
</gene>
<dbReference type="CDD" id="cd06193">
    <property type="entry name" value="siderophore_interacting"/>
    <property type="match status" value="1"/>
</dbReference>